<comment type="caution">
    <text evidence="5">The sequence shown here is derived from an EMBL/GenBank/DDBJ whole genome shotgun (WGS) entry which is preliminary data.</text>
</comment>
<dbReference type="Pfam" id="PF01965">
    <property type="entry name" value="DJ-1_PfpI"/>
    <property type="match status" value="1"/>
</dbReference>
<accession>A0ABV6BCJ7</accession>
<keyword evidence="5" id="KW-0315">Glutamine amidotransferase</keyword>
<dbReference type="SUPFAM" id="SSF52317">
    <property type="entry name" value="Class I glutamine amidotransferase-like"/>
    <property type="match status" value="1"/>
</dbReference>
<dbReference type="InterPro" id="IPR050325">
    <property type="entry name" value="Prot/Nucl_acid_deglycase"/>
</dbReference>
<reference evidence="5 6" key="1">
    <citation type="submission" date="2024-09" db="EMBL/GenBank/DDBJ databases">
        <authorList>
            <person name="Sun Q."/>
            <person name="Mori K."/>
        </authorList>
    </citation>
    <scope>NUCLEOTIDE SEQUENCE [LARGE SCALE GENOMIC DNA]</scope>
    <source>
        <strain evidence="5 6">KCTC 23315</strain>
    </source>
</reference>
<dbReference type="PANTHER" id="PTHR48094:SF11">
    <property type="entry name" value="GLUTATHIONE-INDEPENDENT GLYOXALASE HSP31-RELATED"/>
    <property type="match status" value="1"/>
</dbReference>
<gene>
    <name evidence="5" type="ORF">ACFFJP_09855</name>
</gene>
<evidence type="ECO:0000256" key="1">
    <source>
        <dbReference type="ARBA" id="ARBA00023016"/>
    </source>
</evidence>
<keyword evidence="2" id="KW-0456">Lyase</keyword>
<dbReference type="EMBL" id="JBHLXP010000001">
    <property type="protein sequence ID" value="MFC0048591.1"/>
    <property type="molecule type" value="Genomic_DNA"/>
</dbReference>
<dbReference type="InterPro" id="IPR002818">
    <property type="entry name" value="DJ-1/PfpI"/>
</dbReference>
<dbReference type="InterPro" id="IPR029062">
    <property type="entry name" value="Class_I_gatase-like"/>
</dbReference>
<evidence type="ECO:0000256" key="3">
    <source>
        <dbReference type="ARBA" id="ARBA00038493"/>
    </source>
</evidence>
<name>A0ABV6BCJ7_9GAMM</name>
<evidence type="ECO:0000313" key="5">
    <source>
        <dbReference type="EMBL" id="MFC0048591.1"/>
    </source>
</evidence>
<sequence length="280" mass="29808">MKQSIVAVLIGTAGLMSLPGLAAEKGQILVLLSSETTLPLQNGKTTEVGYYLNEFGVPAKALVDAGYELVLATPKGNAPKVDKNSVSPQYFGGQASEMAKVQAFVAKLPGINDTLSLDEVLTSGLDSYKAVFIPGGHAPLIDLANNPKVGEILKHFNKQGKPTAAICHGPITLLAAQQNPMAYQQSWVNGKPVAADGWIYAGYKMTIFSNSEEAVFEQSLNGEKLTYYPAKAMSFAGGAMQFSADWQSNVVVDRELITGQNPFSDKALAAALLQKLAEKR</sequence>
<organism evidence="5 6">
    <name type="scientific">Rheinheimera tilapiae</name>
    <dbReference type="NCBI Taxonomy" id="875043"/>
    <lineage>
        <taxon>Bacteria</taxon>
        <taxon>Pseudomonadati</taxon>
        <taxon>Pseudomonadota</taxon>
        <taxon>Gammaproteobacteria</taxon>
        <taxon>Chromatiales</taxon>
        <taxon>Chromatiaceae</taxon>
        <taxon>Rheinheimera</taxon>
    </lineage>
</organism>
<dbReference type="PANTHER" id="PTHR48094">
    <property type="entry name" value="PROTEIN/NUCLEIC ACID DEGLYCASE DJ-1-RELATED"/>
    <property type="match status" value="1"/>
</dbReference>
<comment type="similarity">
    <text evidence="3">Belongs to the peptidase C56 family. HSP31-like subfamily.</text>
</comment>
<keyword evidence="1" id="KW-0346">Stress response</keyword>
<evidence type="ECO:0000256" key="2">
    <source>
        <dbReference type="ARBA" id="ARBA00023239"/>
    </source>
</evidence>
<dbReference type="RefSeq" id="WP_377242916.1">
    <property type="nucleotide sequence ID" value="NZ_JBHLXP010000001.1"/>
</dbReference>
<dbReference type="Gene3D" id="3.40.50.880">
    <property type="match status" value="1"/>
</dbReference>
<evidence type="ECO:0000259" key="4">
    <source>
        <dbReference type="Pfam" id="PF01965"/>
    </source>
</evidence>
<dbReference type="Proteomes" id="UP001589813">
    <property type="component" value="Unassembled WGS sequence"/>
</dbReference>
<dbReference type="CDD" id="cd03141">
    <property type="entry name" value="GATase1_Hsp31_like"/>
    <property type="match status" value="1"/>
</dbReference>
<feature type="domain" description="DJ-1/PfpI" evidence="4">
    <location>
        <begin position="54"/>
        <end position="177"/>
    </location>
</feature>
<evidence type="ECO:0000313" key="6">
    <source>
        <dbReference type="Proteomes" id="UP001589813"/>
    </source>
</evidence>
<keyword evidence="6" id="KW-1185">Reference proteome</keyword>
<protein>
    <submittedName>
        <fullName evidence="5">Type 1 glutamine amidotransferase domain-containing protein</fullName>
    </submittedName>
</protein>
<proteinExistence type="inferred from homology"/>